<dbReference type="AlphaFoldDB" id="A0A9W8I218"/>
<gene>
    <name evidence="1" type="ORF">IWW36_005123</name>
</gene>
<sequence>MLQVFYDKSLELNPEKGSDTIDVYVSMNLKQIVEILNKRLTPLGIKEISYTNVELVIHETTSSQLRIVRNDQSLISANIRPVETAGGVNTATL</sequence>
<name>A0A9W8I218_9FUNG</name>
<organism evidence="1 2">
    <name type="scientific">Coemansia brasiliensis</name>
    <dbReference type="NCBI Taxonomy" id="2650707"/>
    <lineage>
        <taxon>Eukaryota</taxon>
        <taxon>Fungi</taxon>
        <taxon>Fungi incertae sedis</taxon>
        <taxon>Zoopagomycota</taxon>
        <taxon>Kickxellomycotina</taxon>
        <taxon>Kickxellomycetes</taxon>
        <taxon>Kickxellales</taxon>
        <taxon>Kickxellaceae</taxon>
        <taxon>Coemansia</taxon>
    </lineage>
</organism>
<comment type="caution">
    <text evidence="1">The sequence shown here is derived from an EMBL/GenBank/DDBJ whole genome shotgun (WGS) entry which is preliminary data.</text>
</comment>
<evidence type="ECO:0000313" key="1">
    <source>
        <dbReference type="EMBL" id="KAJ2844594.1"/>
    </source>
</evidence>
<protein>
    <submittedName>
        <fullName evidence="1">Uncharacterized protein</fullName>
    </submittedName>
</protein>
<dbReference type="OrthoDB" id="5517061at2759"/>
<reference evidence="1" key="1">
    <citation type="submission" date="2022-07" db="EMBL/GenBank/DDBJ databases">
        <title>Phylogenomic reconstructions and comparative analyses of Kickxellomycotina fungi.</title>
        <authorList>
            <person name="Reynolds N.K."/>
            <person name="Stajich J.E."/>
            <person name="Barry K."/>
            <person name="Grigoriev I.V."/>
            <person name="Crous P."/>
            <person name="Smith M.E."/>
        </authorList>
    </citation>
    <scope>NUCLEOTIDE SEQUENCE</scope>
    <source>
        <strain evidence="1">NRRL 1566</strain>
    </source>
</reference>
<keyword evidence="2" id="KW-1185">Reference proteome</keyword>
<dbReference type="Proteomes" id="UP001139887">
    <property type="component" value="Unassembled WGS sequence"/>
</dbReference>
<dbReference type="EMBL" id="JANBUW010001035">
    <property type="protein sequence ID" value="KAJ2844594.1"/>
    <property type="molecule type" value="Genomic_DNA"/>
</dbReference>
<proteinExistence type="predicted"/>
<evidence type="ECO:0000313" key="2">
    <source>
        <dbReference type="Proteomes" id="UP001139887"/>
    </source>
</evidence>
<accession>A0A9W8I218</accession>
<feature type="non-terminal residue" evidence="1">
    <location>
        <position position="93"/>
    </location>
</feature>